<dbReference type="InterPro" id="IPR011009">
    <property type="entry name" value="Kinase-like_dom_sf"/>
</dbReference>
<comment type="similarity">
    <text evidence="15">Belongs to the protein kinase superfamily.</text>
</comment>
<feature type="signal peptide" evidence="17">
    <location>
        <begin position="1"/>
        <end position="36"/>
    </location>
</feature>
<reference evidence="19" key="1">
    <citation type="submission" date="2020-07" db="EMBL/GenBank/DDBJ databases">
        <authorList>
            <person name="Lin J."/>
        </authorList>
    </citation>
    <scope>NUCLEOTIDE SEQUENCE</scope>
</reference>
<dbReference type="EMBL" id="LR862136">
    <property type="protein sequence ID" value="CAD1843357.1"/>
    <property type="molecule type" value="Genomic_DNA"/>
</dbReference>
<dbReference type="InterPro" id="IPR000719">
    <property type="entry name" value="Prot_kinase_dom"/>
</dbReference>
<keyword evidence="6" id="KW-0812">Transmembrane</keyword>
<proteinExistence type="inferred from homology"/>
<dbReference type="GO" id="GO:0004674">
    <property type="term" value="F:protein serine/threonine kinase activity"/>
    <property type="evidence" value="ECO:0007669"/>
    <property type="project" value="UniProtKB-KW"/>
</dbReference>
<dbReference type="PANTHER" id="PTHR47982:SF35">
    <property type="entry name" value="PROLINE-RICH RECEPTOR-LIKE PROTEIN KINASE PERK1-RELATED"/>
    <property type="match status" value="1"/>
</dbReference>
<evidence type="ECO:0000256" key="4">
    <source>
        <dbReference type="ARBA" id="ARBA00022527"/>
    </source>
</evidence>
<dbReference type="AlphaFoldDB" id="A0A6V7QKC1"/>
<feature type="binding site" evidence="14">
    <location>
        <position position="202"/>
    </location>
    <ligand>
        <name>ATP</name>
        <dbReference type="ChEBI" id="CHEBI:30616"/>
    </ligand>
</feature>
<dbReference type="InterPro" id="IPR008271">
    <property type="entry name" value="Ser/Thr_kinase_AS"/>
</dbReference>
<evidence type="ECO:0000256" key="5">
    <source>
        <dbReference type="ARBA" id="ARBA00022679"/>
    </source>
</evidence>
<accession>A0A6V7QKC1</accession>
<keyword evidence="7 14" id="KW-0547">Nucleotide-binding</keyword>
<comment type="catalytic activity">
    <reaction evidence="12">
        <text>L-threonyl-[protein] + ATP = O-phospho-L-threonyl-[protein] + ADP + H(+)</text>
        <dbReference type="Rhea" id="RHEA:46608"/>
        <dbReference type="Rhea" id="RHEA-COMP:11060"/>
        <dbReference type="Rhea" id="RHEA-COMP:11605"/>
        <dbReference type="ChEBI" id="CHEBI:15378"/>
        <dbReference type="ChEBI" id="CHEBI:30013"/>
        <dbReference type="ChEBI" id="CHEBI:30616"/>
        <dbReference type="ChEBI" id="CHEBI:61977"/>
        <dbReference type="ChEBI" id="CHEBI:456216"/>
        <dbReference type="EC" id="2.7.11.1"/>
    </reaction>
</comment>
<evidence type="ECO:0000256" key="10">
    <source>
        <dbReference type="ARBA" id="ARBA00022989"/>
    </source>
</evidence>
<keyword evidence="3" id="KW-1003">Cell membrane</keyword>
<sequence>MPCNCDFQKLKPLLRFPLAFLALGCLPAAAPPYSSGNFSCRVKIIIIRLVGGFIFRRCELPKVIVQLGLLLMEAPCFVLRTFKTTERSDGQTREVQYDTAPWAPERNESPSSDHVVKMLPIPTPPPSFSSPPPHAKVSNIRSANSLTPSIVVGYPNIGFSRFTYEELAAATGGFTNGNLLGEGGFAYVHKGRLTDGREVAVKQLKAEKGWAESDFHVEVDVISHVHHKHLVSLIGCCITKENMLLVLEYVPNKTLHHHLHGKGKSIIDWPTRLKIAVGSARGLAYLHEECQPRIVHRDIKAANILLDHSFEAKVADFGIAKFINDGNTHVSTRIMGTIGYLAPEYASTGQLTDKSDVFSFGVMLLELITGRQPVMRSANSTLLSGLVDWARPLLTRALHDGNYDALVDPRLATNYDPNEMKLMVACAAACVQHSAPHRPRMSQVVQALEGVISLEDLINDAAQHNQIAIQISDEIFNATTSSTMESWTDSKDSSH</sequence>
<evidence type="ECO:0000256" key="1">
    <source>
        <dbReference type="ARBA" id="ARBA00004162"/>
    </source>
</evidence>
<evidence type="ECO:0000256" key="2">
    <source>
        <dbReference type="ARBA" id="ARBA00012513"/>
    </source>
</evidence>
<evidence type="ECO:0000256" key="8">
    <source>
        <dbReference type="ARBA" id="ARBA00022777"/>
    </source>
</evidence>
<feature type="chain" id="PRO_5027868398" description="non-specific serine/threonine protein kinase" evidence="17">
    <location>
        <begin position="37"/>
        <end position="495"/>
    </location>
</feature>
<dbReference type="InterPro" id="IPR017441">
    <property type="entry name" value="Protein_kinase_ATP_BS"/>
</dbReference>
<comment type="catalytic activity">
    <reaction evidence="13">
        <text>L-seryl-[protein] + ATP = O-phospho-L-seryl-[protein] + ADP + H(+)</text>
        <dbReference type="Rhea" id="RHEA:17989"/>
        <dbReference type="Rhea" id="RHEA-COMP:9863"/>
        <dbReference type="Rhea" id="RHEA-COMP:11604"/>
        <dbReference type="ChEBI" id="CHEBI:15378"/>
        <dbReference type="ChEBI" id="CHEBI:29999"/>
        <dbReference type="ChEBI" id="CHEBI:30616"/>
        <dbReference type="ChEBI" id="CHEBI:83421"/>
        <dbReference type="ChEBI" id="CHEBI:456216"/>
        <dbReference type="EC" id="2.7.11.1"/>
    </reaction>
</comment>
<evidence type="ECO:0000256" key="17">
    <source>
        <dbReference type="SAM" id="SignalP"/>
    </source>
</evidence>
<keyword evidence="10" id="KW-1133">Transmembrane helix</keyword>
<keyword evidence="9 14" id="KW-0067">ATP-binding</keyword>
<evidence type="ECO:0000256" key="12">
    <source>
        <dbReference type="ARBA" id="ARBA00047899"/>
    </source>
</evidence>
<dbReference type="Gene3D" id="1.10.510.10">
    <property type="entry name" value="Transferase(Phosphotransferase) domain 1"/>
    <property type="match status" value="1"/>
</dbReference>
<gene>
    <name evidence="19" type="ORF">CB5_LOCUS26568</name>
</gene>
<feature type="region of interest" description="Disordered" evidence="16">
    <location>
        <begin position="89"/>
        <end position="113"/>
    </location>
</feature>
<name>A0A6V7QKC1_ANACO</name>
<keyword evidence="11" id="KW-0472">Membrane</keyword>
<evidence type="ECO:0000256" key="13">
    <source>
        <dbReference type="ARBA" id="ARBA00048679"/>
    </source>
</evidence>
<dbReference type="Gene3D" id="3.30.200.20">
    <property type="entry name" value="Phosphorylase Kinase, domain 1"/>
    <property type="match status" value="1"/>
</dbReference>
<dbReference type="GO" id="GO:0005886">
    <property type="term" value="C:plasma membrane"/>
    <property type="evidence" value="ECO:0007669"/>
    <property type="project" value="UniProtKB-SubCell"/>
</dbReference>
<protein>
    <recommendedName>
        <fullName evidence="2">non-specific serine/threonine protein kinase</fullName>
        <ecNumber evidence="2">2.7.11.1</ecNumber>
    </recommendedName>
</protein>
<keyword evidence="4 15" id="KW-0723">Serine/threonine-protein kinase</keyword>
<dbReference type="GO" id="GO:0005524">
    <property type="term" value="F:ATP binding"/>
    <property type="evidence" value="ECO:0007669"/>
    <property type="project" value="UniProtKB-UniRule"/>
</dbReference>
<dbReference type="PROSITE" id="PS00107">
    <property type="entry name" value="PROTEIN_KINASE_ATP"/>
    <property type="match status" value="1"/>
</dbReference>
<evidence type="ECO:0000256" key="14">
    <source>
        <dbReference type="PROSITE-ProRule" id="PRU10141"/>
    </source>
</evidence>
<dbReference type="PANTHER" id="PTHR47982">
    <property type="entry name" value="PROLINE-RICH RECEPTOR-LIKE PROTEIN KINASE PERK4"/>
    <property type="match status" value="1"/>
</dbReference>
<dbReference type="SMART" id="SM00220">
    <property type="entry name" value="S_TKc"/>
    <property type="match status" value="1"/>
</dbReference>
<evidence type="ECO:0000256" key="6">
    <source>
        <dbReference type="ARBA" id="ARBA00022692"/>
    </source>
</evidence>
<dbReference type="PROSITE" id="PS50011">
    <property type="entry name" value="PROTEIN_KINASE_DOM"/>
    <property type="match status" value="1"/>
</dbReference>
<dbReference type="InterPro" id="IPR001245">
    <property type="entry name" value="Ser-Thr/Tyr_kinase_cat_dom"/>
</dbReference>
<evidence type="ECO:0000256" key="7">
    <source>
        <dbReference type="ARBA" id="ARBA00022741"/>
    </source>
</evidence>
<dbReference type="PROSITE" id="PS00108">
    <property type="entry name" value="PROTEIN_KINASE_ST"/>
    <property type="match status" value="1"/>
</dbReference>
<dbReference type="Pfam" id="PF07714">
    <property type="entry name" value="PK_Tyr_Ser-Thr"/>
    <property type="match status" value="1"/>
</dbReference>
<comment type="subcellular location">
    <subcellularLocation>
        <location evidence="1">Cell membrane</location>
        <topology evidence="1">Single-pass membrane protein</topology>
    </subcellularLocation>
</comment>
<keyword evidence="5" id="KW-0808">Transferase</keyword>
<dbReference type="FunFam" id="1.10.510.10:FF:000173">
    <property type="entry name" value="proline-rich receptor-like protein kinase PERK8"/>
    <property type="match status" value="1"/>
</dbReference>
<evidence type="ECO:0000256" key="15">
    <source>
        <dbReference type="RuleBase" id="RU000304"/>
    </source>
</evidence>
<keyword evidence="17" id="KW-0732">Signal</keyword>
<dbReference type="SUPFAM" id="SSF56112">
    <property type="entry name" value="Protein kinase-like (PK-like)"/>
    <property type="match status" value="1"/>
</dbReference>
<evidence type="ECO:0000256" key="11">
    <source>
        <dbReference type="ARBA" id="ARBA00023136"/>
    </source>
</evidence>
<evidence type="ECO:0000256" key="3">
    <source>
        <dbReference type="ARBA" id="ARBA00022475"/>
    </source>
</evidence>
<feature type="domain" description="Protein kinase" evidence="18">
    <location>
        <begin position="174"/>
        <end position="452"/>
    </location>
</feature>
<evidence type="ECO:0000313" key="19">
    <source>
        <dbReference type="EMBL" id="CAD1843357.1"/>
    </source>
</evidence>
<dbReference type="FunFam" id="3.30.200.20:FF:000162">
    <property type="entry name" value="Adenine nucleotide alpha hydrolase-like domain kinase"/>
    <property type="match status" value="1"/>
</dbReference>
<evidence type="ECO:0000256" key="16">
    <source>
        <dbReference type="SAM" id="MobiDB-lite"/>
    </source>
</evidence>
<evidence type="ECO:0000259" key="18">
    <source>
        <dbReference type="PROSITE" id="PS50011"/>
    </source>
</evidence>
<dbReference type="InterPro" id="IPR047117">
    <property type="entry name" value="PERK1-13-like"/>
</dbReference>
<keyword evidence="8" id="KW-0418">Kinase</keyword>
<organism evidence="19">
    <name type="scientific">Ananas comosus var. bracteatus</name>
    <name type="common">red pineapple</name>
    <dbReference type="NCBI Taxonomy" id="296719"/>
    <lineage>
        <taxon>Eukaryota</taxon>
        <taxon>Viridiplantae</taxon>
        <taxon>Streptophyta</taxon>
        <taxon>Embryophyta</taxon>
        <taxon>Tracheophyta</taxon>
        <taxon>Spermatophyta</taxon>
        <taxon>Magnoliopsida</taxon>
        <taxon>Liliopsida</taxon>
        <taxon>Poales</taxon>
        <taxon>Bromeliaceae</taxon>
        <taxon>Bromelioideae</taxon>
        <taxon>Ananas</taxon>
    </lineage>
</organism>
<dbReference type="EC" id="2.7.11.1" evidence="2"/>
<evidence type="ECO:0000256" key="9">
    <source>
        <dbReference type="ARBA" id="ARBA00022840"/>
    </source>
</evidence>